<accession>A0AAJ7X478</accession>
<dbReference type="GO" id="GO:0050930">
    <property type="term" value="P:induction of positive chemotaxis"/>
    <property type="evidence" value="ECO:0007669"/>
    <property type="project" value="TreeGrafter"/>
</dbReference>
<evidence type="ECO:0000313" key="6">
    <source>
        <dbReference type="Proteomes" id="UP001318040"/>
    </source>
</evidence>
<dbReference type="PROSITE" id="PS50278">
    <property type="entry name" value="PDGF_2"/>
    <property type="match status" value="1"/>
</dbReference>
<proteinExistence type="inferred from homology"/>
<keyword evidence="6" id="KW-1185">Reference proteome</keyword>
<dbReference type="GO" id="GO:0002040">
    <property type="term" value="P:sprouting angiogenesis"/>
    <property type="evidence" value="ECO:0007669"/>
    <property type="project" value="TreeGrafter"/>
</dbReference>
<dbReference type="GO" id="GO:0060754">
    <property type="term" value="P:positive regulation of mast cell chemotaxis"/>
    <property type="evidence" value="ECO:0007669"/>
    <property type="project" value="TreeGrafter"/>
</dbReference>
<dbReference type="SUPFAM" id="SSF57593">
    <property type="entry name" value="Heparin-binding domain from vascular endothelial growth factor"/>
    <property type="match status" value="1"/>
</dbReference>
<keyword evidence="2" id="KW-1015">Disulfide bond</keyword>
<protein>
    <submittedName>
        <fullName evidence="7">Vascular endothelial growth factor A-like isoform X1</fullName>
    </submittedName>
</protein>
<dbReference type="GO" id="GO:0016020">
    <property type="term" value="C:membrane"/>
    <property type="evidence" value="ECO:0007669"/>
    <property type="project" value="InterPro"/>
</dbReference>
<evidence type="ECO:0000256" key="2">
    <source>
        <dbReference type="ARBA" id="ARBA00023157"/>
    </source>
</evidence>
<evidence type="ECO:0000313" key="7">
    <source>
        <dbReference type="RefSeq" id="XP_032820670.1"/>
    </source>
</evidence>
<dbReference type="Proteomes" id="UP001318040">
    <property type="component" value="Chromosome 33"/>
</dbReference>
<evidence type="ECO:0000256" key="3">
    <source>
        <dbReference type="RuleBase" id="RU003818"/>
    </source>
</evidence>
<dbReference type="InterPro" id="IPR050507">
    <property type="entry name" value="PDGF/VEGF_growth_factor"/>
</dbReference>
<feature type="region of interest" description="Disordered" evidence="4">
    <location>
        <begin position="1"/>
        <end position="34"/>
    </location>
</feature>
<dbReference type="GO" id="GO:0042056">
    <property type="term" value="F:chemoattractant activity"/>
    <property type="evidence" value="ECO:0007669"/>
    <property type="project" value="TreeGrafter"/>
</dbReference>
<dbReference type="GO" id="GO:0008083">
    <property type="term" value="F:growth factor activity"/>
    <property type="evidence" value="ECO:0007669"/>
    <property type="project" value="UniProtKB-KW"/>
</dbReference>
<dbReference type="InterPro" id="IPR029034">
    <property type="entry name" value="Cystine-knot_cytokine"/>
</dbReference>
<dbReference type="RefSeq" id="XP_032820670.1">
    <property type="nucleotide sequence ID" value="XM_032964779.1"/>
</dbReference>
<organism evidence="6 7">
    <name type="scientific">Petromyzon marinus</name>
    <name type="common">Sea lamprey</name>
    <dbReference type="NCBI Taxonomy" id="7757"/>
    <lineage>
        <taxon>Eukaryota</taxon>
        <taxon>Metazoa</taxon>
        <taxon>Chordata</taxon>
        <taxon>Craniata</taxon>
        <taxon>Vertebrata</taxon>
        <taxon>Cyclostomata</taxon>
        <taxon>Hyperoartia</taxon>
        <taxon>Petromyzontiformes</taxon>
        <taxon>Petromyzontidae</taxon>
        <taxon>Petromyzon</taxon>
    </lineage>
</organism>
<dbReference type="PANTHER" id="PTHR12025:SF5">
    <property type="entry name" value="VASCULAR ENDOTHELIAL GROWTH FACTOR A, LONG FORM"/>
    <property type="match status" value="1"/>
</dbReference>
<comment type="similarity">
    <text evidence="3">Belongs to the PDGF/VEGF growth factor family.</text>
</comment>
<name>A0AAJ7X478_PETMA</name>
<dbReference type="GO" id="GO:0008201">
    <property type="term" value="F:heparin binding"/>
    <property type="evidence" value="ECO:0007669"/>
    <property type="project" value="InterPro"/>
</dbReference>
<dbReference type="InterPro" id="IPR036841">
    <property type="entry name" value="VEGF_C_sf"/>
</dbReference>
<feature type="compositionally biased region" description="Low complexity" evidence="4">
    <location>
        <begin position="11"/>
        <end position="20"/>
    </location>
</feature>
<sequence length="234" mass="26492">MLSLEGHHNHSYQQQQQQQQQHHHHHHHHPEGHVLSEGNMQATRFVLFLVVYVTPVLQQDLHLEETVGCPLYGGPCLRLRAGQDVSEEAKSLASRRSVEAVVPLERVMERSACMPRETLVSVAAEYPGDTDIRYHPSCVAIMRCSGCCNDETRECLPTAKSNVTLEVFKLNVFHSGGKEQMSFAQHDSCKCGCRPCSGPRLQQDPDTCRCSCRMVCKHKLLLNKHTCKCEKPRR</sequence>
<dbReference type="GO" id="GO:0005615">
    <property type="term" value="C:extracellular space"/>
    <property type="evidence" value="ECO:0007669"/>
    <property type="project" value="TreeGrafter"/>
</dbReference>
<dbReference type="PROSITE" id="PS00249">
    <property type="entry name" value="PDGF_1"/>
    <property type="match status" value="1"/>
</dbReference>
<dbReference type="AlphaFoldDB" id="A0AAJ7X478"/>
<dbReference type="GO" id="GO:0005172">
    <property type="term" value="F:vascular endothelial growth factor receptor binding"/>
    <property type="evidence" value="ECO:0007669"/>
    <property type="project" value="TreeGrafter"/>
</dbReference>
<dbReference type="SUPFAM" id="SSF57501">
    <property type="entry name" value="Cystine-knot cytokines"/>
    <property type="match status" value="1"/>
</dbReference>
<keyword evidence="1 3" id="KW-0339">Growth factor</keyword>
<dbReference type="PANTHER" id="PTHR12025">
    <property type="entry name" value="VASCULAR ENDOTHELIAL GROWTH FACTOR"/>
    <property type="match status" value="1"/>
</dbReference>
<dbReference type="GO" id="GO:0001938">
    <property type="term" value="P:positive regulation of endothelial cell proliferation"/>
    <property type="evidence" value="ECO:0007669"/>
    <property type="project" value="TreeGrafter"/>
</dbReference>
<evidence type="ECO:0000256" key="4">
    <source>
        <dbReference type="SAM" id="MobiDB-lite"/>
    </source>
</evidence>
<dbReference type="CDD" id="cd00135">
    <property type="entry name" value="PDGF"/>
    <property type="match status" value="1"/>
</dbReference>
<dbReference type="KEGG" id="pmrn:116948274"/>
<gene>
    <name evidence="7" type="primary">LOC116948274</name>
</gene>
<dbReference type="Gene3D" id="2.10.90.10">
    <property type="entry name" value="Cystine-knot cytokines"/>
    <property type="match status" value="1"/>
</dbReference>
<dbReference type="GO" id="GO:0038084">
    <property type="term" value="P:vascular endothelial growth factor signaling pathway"/>
    <property type="evidence" value="ECO:0007669"/>
    <property type="project" value="TreeGrafter"/>
</dbReference>
<dbReference type="InterPro" id="IPR000072">
    <property type="entry name" value="PDGF/VEGF_dom"/>
</dbReference>
<feature type="compositionally biased region" description="Basic residues" evidence="4">
    <location>
        <begin position="21"/>
        <end position="30"/>
    </location>
</feature>
<dbReference type="GO" id="GO:0048010">
    <property type="term" value="P:vascular endothelial growth factor receptor signaling pathway"/>
    <property type="evidence" value="ECO:0007669"/>
    <property type="project" value="TreeGrafter"/>
</dbReference>
<dbReference type="GO" id="GO:0001666">
    <property type="term" value="P:response to hypoxia"/>
    <property type="evidence" value="ECO:0007669"/>
    <property type="project" value="TreeGrafter"/>
</dbReference>
<dbReference type="GO" id="GO:0045766">
    <property type="term" value="P:positive regulation of angiogenesis"/>
    <property type="evidence" value="ECO:0007669"/>
    <property type="project" value="TreeGrafter"/>
</dbReference>
<dbReference type="SMART" id="SM00141">
    <property type="entry name" value="PDGF"/>
    <property type="match status" value="1"/>
</dbReference>
<evidence type="ECO:0000256" key="1">
    <source>
        <dbReference type="ARBA" id="ARBA00023030"/>
    </source>
</evidence>
<feature type="domain" description="Platelet-derived growth factor (PDGF) family profile" evidence="5">
    <location>
        <begin position="99"/>
        <end position="191"/>
    </location>
</feature>
<dbReference type="InterPro" id="IPR023581">
    <property type="entry name" value="PD_growth_factor_CS"/>
</dbReference>
<dbReference type="Pfam" id="PF00341">
    <property type="entry name" value="PDGF"/>
    <property type="match status" value="1"/>
</dbReference>
<dbReference type="Gene3D" id="2.10.160.10">
    <property type="entry name" value="Vascular endothelial growth factor, heparin-binding domain"/>
    <property type="match status" value="1"/>
</dbReference>
<reference evidence="7" key="1">
    <citation type="submission" date="2025-08" db="UniProtKB">
        <authorList>
            <consortium name="RefSeq"/>
        </authorList>
    </citation>
    <scope>IDENTIFICATION</scope>
    <source>
        <tissue evidence="7">Sperm</tissue>
    </source>
</reference>
<evidence type="ECO:0000259" key="5">
    <source>
        <dbReference type="PROSITE" id="PS50278"/>
    </source>
</evidence>